<comment type="caution">
    <text evidence="1">The sequence shown here is derived from an EMBL/GenBank/DDBJ whole genome shotgun (WGS) entry which is preliminary data.</text>
</comment>
<sequence length="90" mass="10710">MQQHHHTEMEEEMMQQLRSKATELLLREEWNESIGAYSHFISLCQEQVSKNTHQNPDQLFNLNKSLCLALSNSAEARSHLRKFCRRIERL</sequence>
<accession>A0ACC0M0M2</accession>
<evidence type="ECO:0000313" key="1">
    <source>
        <dbReference type="EMBL" id="KAI8534137.1"/>
    </source>
</evidence>
<protein>
    <submittedName>
        <fullName evidence="1">Uncharacterized protein</fullName>
    </submittedName>
</protein>
<name>A0ACC0M0M2_RHOML</name>
<reference evidence="1" key="1">
    <citation type="submission" date="2022-02" db="EMBL/GenBank/DDBJ databases">
        <title>Plant Genome Project.</title>
        <authorList>
            <person name="Zhang R.-G."/>
        </authorList>
    </citation>
    <scope>NUCLEOTIDE SEQUENCE</scope>
    <source>
        <strain evidence="1">AT1</strain>
    </source>
</reference>
<gene>
    <name evidence="1" type="ORF">RHMOL_Rhmol10G0065400</name>
</gene>
<dbReference type="EMBL" id="CM046397">
    <property type="protein sequence ID" value="KAI8534137.1"/>
    <property type="molecule type" value="Genomic_DNA"/>
</dbReference>
<keyword evidence="2" id="KW-1185">Reference proteome</keyword>
<evidence type="ECO:0000313" key="2">
    <source>
        <dbReference type="Proteomes" id="UP001062846"/>
    </source>
</evidence>
<organism evidence="1 2">
    <name type="scientific">Rhododendron molle</name>
    <name type="common">Chinese azalea</name>
    <name type="synonym">Azalea mollis</name>
    <dbReference type="NCBI Taxonomy" id="49168"/>
    <lineage>
        <taxon>Eukaryota</taxon>
        <taxon>Viridiplantae</taxon>
        <taxon>Streptophyta</taxon>
        <taxon>Embryophyta</taxon>
        <taxon>Tracheophyta</taxon>
        <taxon>Spermatophyta</taxon>
        <taxon>Magnoliopsida</taxon>
        <taxon>eudicotyledons</taxon>
        <taxon>Gunneridae</taxon>
        <taxon>Pentapetalae</taxon>
        <taxon>asterids</taxon>
        <taxon>Ericales</taxon>
        <taxon>Ericaceae</taxon>
        <taxon>Ericoideae</taxon>
        <taxon>Rhodoreae</taxon>
        <taxon>Rhododendron</taxon>
    </lineage>
</organism>
<dbReference type="Proteomes" id="UP001062846">
    <property type="component" value="Chromosome 10"/>
</dbReference>
<proteinExistence type="predicted"/>